<proteinExistence type="predicted"/>
<dbReference type="InterPro" id="IPR055127">
    <property type="entry name" value="YEATS2_3HBD"/>
</dbReference>
<accession>A0A1X7VFF4</accession>
<dbReference type="InterPro" id="IPR038704">
    <property type="entry name" value="YEAST_sf"/>
</dbReference>
<feature type="region of interest" description="Disordered" evidence="3">
    <location>
        <begin position="337"/>
        <end position="366"/>
    </location>
</feature>
<dbReference type="GO" id="GO:0005634">
    <property type="term" value="C:nucleus"/>
    <property type="evidence" value="ECO:0007669"/>
    <property type="project" value="UniProtKB-SubCell"/>
</dbReference>
<keyword evidence="6" id="KW-1185">Reference proteome</keyword>
<feature type="region of interest" description="Disordered" evidence="3">
    <location>
        <begin position="98"/>
        <end position="128"/>
    </location>
</feature>
<dbReference type="KEGG" id="aqu:109580429"/>
<dbReference type="EnsemblMetazoa" id="XM_019993545.1">
    <property type="protein sequence ID" value="XP_019849104.1"/>
    <property type="gene ID" value="LOC109580429"/>
</dbReference>
<dbReference type="OrthoDB" id="1741717at2759"/>
<dbReference type="OMA" id="KRRACEW"/>
<dbReference type="EnsemblMetazoa" id="Aqu2.1.38766_001">
    <property type="protein sequence ID" value="Aqu2.1.38766_001"/>
    <property type="gene ID" value="Aqu2.1.38766"/>
</dbReference>
<evidence type="ECO:0000256" key="3">
    <source>
        <dbReference type="SAM" id="MobiDB-lite"/>
    </source>
</evidence>
<feature type="domain" description="YEATS" evidence="4">
    <location>
        <begin position="129"/>
        <end position="275"/>
    </location>
</feature>
<feature type="compositionally biased region" description="Pro residues" evidence="3">
    <location>
        <begin position="337"/>
        <end position="358"/>
    </location>
</feature>
<dbReference type="InterPro" id="IPR005033">
    <property type="entry name" value="YEATS"/>
</dbReference>
<feature type="compositionally biased region" description="Basic and acidic residues" evidence="3">
    <location>
        <begin position="105"/>
        <end position="119"/>
    </location>
</feature>
<dbReference type="Pfam" id="PF22951">
    <property type="entry name" value="3HBD"/>
    <property type="match status" value="1"/>
</dbReference>
<dbReference type="PANTHER" id="PTHR23195">
    <property type="entry name" value="YEATS DOMAIN"/>
    <property type="match status" value="1"/>
</dbReference>
<evidence type="ECO:0000313" key="5">
    <source>
        <dbReference type="EnsemblMetazoa" id="Aqu2.1.38766_001"/>
    </source>
</evidence>
<dbReference type="eggNOG" id="KOG3149">
    <property type="taxonomic scope" value="Eukaryota"/>
</dbReference>
<dbReference type="PROSITE" id="PS51037">
    <property type="entry name" value="YEATS"/>
    <property type="match status" value="1"/>
</dbReference>
<dbReference type="AlphaFoldDB" id="A0A1X7VFF4"/>
<sequence>MSEEKEKVKTLLLQALTEEESYKTGELEEVEMKIMQTKIILQKLRLSLLCRERELTEQHQSWSQFEEQFERLHGKDEQKVQDKDEDILKTSIIMNGTETSNNIDSTKKELTDTRQKPSDRLPLNEPEENESRFYIKRSIVVGNTSQYLLKRLERQTSERVTHKWMTYVRSMTDQPPLESYVKSITFFLHPTYAPNDIITISRPPYQLIRFGWGEFPVRVQLQFIDPLNKPIDVLHPLKLDQTHSGEQMLGAETIANIQLVRPQNNEQQTSSLYQAPPPSLSPPLSVSPSRISRSLSPPSSPPISLSSFLIPSLQASPSSSFILPCLSSLPSSPVPSSPLPFPSSPLLPPSPSPPPPPVESQSCPPSPSYVTVPITLSANAILLDHDYHRQTLVRRKEDVPLPKPVPVPVSPSDDNMLHVIVRQFPLYGSDYTFSAFSLEQYNKWSLPKQRSSEWMRAVAIKECIKSSSAWIHPIPSTREIVKWCCSHGYTPLKGGERFCKVCGTQISSDEFTHQSCYEPVTPSLTEVCTTIQRLCTTSSNDEDSITSTDIDVLSISDPIGRQLAPPVSDIIYRTPQSPALRWINMTASEVGVVLHPVSHDRMLLHVVDHMIFSACSQFLCQLVRRAVAIETDVGLSERILVPLHVYQAVHDTPLFDFLRDFGVGALGK</sequence>
<feature type="region of interest" description="Disordered" evidence="3">
    <location>
        <begin position="265"/>
        <end position="298"/>
    </location>
</feature>
<name>A0A1X7VFF4_AMPQE</name>
<comment type="subcellular location">
    <subcellularLocation>
        <location evidence="2">Nucleus</location>
    </subcellularLocation>
</comment>
<reference evidence="6" key="1">
    <citation type="journal article" date="2010" name="Nature">
        <title>The Amphimedon queenslandica genome and the evolution of animal complexity.</title>
        <authorList>
            <person name="Srivastava M."/>
            <person name="Simakov O."/>
            <person name="Chapman J."/>
            <person name="Fahey B."/>
            <person name="Gauthier M.E."/>
            <person name="Mitros T."/>
            <person name="Richards G.S."/>
            <person name="Conaco C."/>
            <person name="Dacre M."/>
            <person name="Hellsten U."/>
            <person name="Larroux C."/>
            <person name="Putnam N.H."/>
            <person name="Stanke M."/>
            <person name="Adamska M."/>
            <person name="Darling A."/>
            <person name="Degnan S.M."/>
            <person name="Oakley T.H."/>
            <person name="Plachetzki D.C."/>
            <person name="Zhai Y."/>
            <person name="Adamski M."/>
            <person name="Calcino A."/>
            <person name="Cummins S.F."/>
            <person name="Goodstein D.M."/>
            <person name="Harris C."/>
            <person name="Jackson D.J."/>
            <person name="Leys S.P."/>
            <person name="Shu S."/>
            <person name="Woodcroft B.J."/>
            <person name="Vervoort M."/>
            <person name="Kosik K.S."/>
            <person name="Manning G."/>
            <person name="Degnan B.M."/>
            <person name="Rokhsar D.S."/>
        </authorList>
    </citation>
    <scope>NUCLEOTIDE SEQUENCE [LARGE SCALE GENOMIC DNA]</scope>
</reference>
<dbReference type="STRING" id="400682.A0A1X7VFF4"/>
<evidence type="ECO:0000256" key="2">
    <source>
        <dbReference type="PROSITE-ProRule" id="PRU00376"/>
    </source>
</evidence>
<feature type="compositionally biased region" description="Low complexity" evidence="3">
    <location>
        <begin position="282"/>
        <end position="298"/>
    </location>
</feature>
<evidence type="ECO:0000256" key="1">
    <source>
        <dbReference type="ARBA" id="ARBA00023242"/>
    </source>
</evidence>
<dbReference type="InterPro" id="IPR055129">
    <property type="entry name" value="YEATS_dom"/>
</dbReference>
<gene>
    <name evidence="5" type="primary">109580429</name>
</gene>
<keyword evidence="1 2" id="KW-0539">Nucleus</keyword>
<dbReference type="Gene3D" id="2.60.40.1970">
    <property type="entry name" value="YEATS domain"/>
    <property type="match status" value="1"/>
</dbReference>
<evidence type="ECO:0000259" key="4">
    <source>
        <dbReference type="PROSITE" id="PS51037"/>
    </source>
</evidence>
<dbReference type="Proteomes" id="UP000007879">
    <property type="component" value="Unassembled WGS sequence"/>
</dbReference>
<dbReference type="Pfam" id="PF03366">
    <property type="entry name" value="YEATS"/>
    <property type="match status" value="1"/>
</dbReference>
<dbReference type="CDD" id="cd16907">
    <property type="entry name" value="YEATS_YEATS2_like"/>
    <property type="match status" value="1"/>
</dbReference>
<reference evidence="5" key="2">
    <citation type="submission" date="2017-05" db="UniProtKB">
        <authorList>
            <consortium name="EnsemblMetazoa"/>
        </authorList>
    </citation>
    <scope>IDENTIFICATION</scope>
</reference>
<dbReference type="InParanoid" id="A0A1X7VFF4"/>
<evidence type="ECO:0000313" key="6">
    <source>
        <dbReference type="Proteomes" id="UP000007879"/>
    </source>
</evidence>
<organism evidence="5">
    <name type="scientific">Amphimedon queenslandica</name>
    <name type="common">Sponge</name>
    <dbReference type="NCBI Taxonomy" id="400682"/>
    <lineage>
        <taxon>Eukaryota</taxon>
        <taxon>Metazoa</taxon>
        <taxon>Porifera</taxon>
        <taxon>Demospongiae</taxon>
        <taxon>Heteroscleromorpha</taxon>
        <taxon>Haplosclerida</taxon>
        <taxon>Niphatidae</taxon>
        <taxon>Amphimedon</taxon>
    </lineage>
</organism>
<dbReference type="GO" id="GO:0006355">
    <property type="term" value="P:regulation of DNA-templated transcription"/>
    <property type="evidence" value="ECO:0007669"/>
    <property type="project" value="InterPro"/>
</dbReference>
<protein>
    <recommendedName>
        <fullName evidence="4">YEATS domain-containing protein</fullName>
    </recommendedName>
</protein>